<evidence type="ECO:0000256" key="1">
    <source>
        <dbReference type="SAM" id="MobiDB-lite"/>
    </source>
</evidence>
<reference evidence="2" key="1">
    <citation type="submission" date="2022-03" db="EMBL/GenBank/DDBJ databases">
        <authorList>
            <person name="Martin H S."/>
        </authorList>
    </citation>
    <scope>NUCLEOTIDE SEQUENCE</scope>
</reference>
<accession>A0ABN8HTN4</accession>
<name>A0ABN8HTN4_9NEOP</name>
<feature type="compositionally biased region" description="Basic and acidic residues" evidence="1">
    <location>
        <begin position="36"/>
        <end position="48"/>
    </location>
</feature>
<dbReference type="Proteomes" id="UP000837857">
    <property type="component" value="Chromosome 13"/>
</dbReference>
<feature type="region of interest" description="Disordered" evidence="1">
    <location>
        <begin position="36"/>
        <end position="71"/>
    </location>
</feature>
<dbReference type="EMBL" id="OW152825">
    <property type="protein sequence ID" value="CAH2041168.1"/>
    <property type="molecule type" value="Genomic_DNA"/>
</dbReference>
<evidence type="ECO:0000313" key="2">
    <source>
        <dbReference type="EMBL" id="CAH2041168.1"/>
    </source>
</evidence>
<feature type="compositionally biased region" description="Basic and acidic residues" evidence="1">
    <location>
        <begin position="58"/>
        <end position="71"/>
    </location>
</feature>
<feature type="non-terminal residue" evidence="2">
    <location>
        <position position="80"/>
    </location>
</feature>
<protein>
    <submittedName>
        <fullName evidence="2">Uncharacterized protein</fullName>
    </submittedName>
</protein>
<keyword evidence="3" id="KW-1185">Reference proteome</keyword>
<gene>
    <name evidence="2" type="ORF">IPOD504_LOCUS2958</name>
</gene>
<sequence length="80" mass="9035">MVCRTKSSDMELGVFLMSTKKRSNCAADTACAHAPRVRERASEIERDAQPSPGTVQKRSREDYRSQSSKDDLVRVLCCQR</sequence>
<organism evidence="2 3">
    <name type="scientific">Iphiclides podalirius</name>
    <name type="common">scarce swallowtail</name>
    <dbReference type="NCBI Taxonomy" id="110791"/>
    <lineage>
        <taxon>Eukaryota</taxon>
        <taxon>Metazoa</taxon>
        <taxon>Ecdysozoa</taxon>
        <taxon>Arthropoda</taxon>
        <taxon>Hexapoda</taxon>
        <taxon>Insecta</taxon>
        <taxon>Pterygota</taxon>
        <taxon>Neoptera</taxon>
        <taxon>Endopterygota</taxon>
        <taxon>Lepidoptera</taxon>
        <taxon>Glossata</taxon>
        <taxon>Ditrysia</taxon>
        <taxon>Papilionoidea</taxon>
        <taxon>Papilionidae</taxon>
        <taxon>Papilioninae</taxon>
        <taxon>Iphiclides</taxon>
    </lineage>
</organism>
<proteinExistence type="predicted"/>
<evidence type="ECO:0000313" key="3">
    <source>
        <dbReference type="Proteomes" id="UP000837857"/>
    </source>
</evidence>